<protein>
    <recommendedName>
        <fullName evidence="1">YdhG-like domain-containing protein</fullName>
    </recommendedName>
</protein>
<dbReference type="AlphaFoldDB" id="A0A2C8YLC4"/>
<proteinExistence type="predicted"/>
<dbReference type="Gene3D" id="3.90.1150.200">
    <property type="match status" value="1"/>
</dbReference>
<organism evidence="2 3">
    <name type="scientific">Salinibacterium xinjiangense</name>
    <dbReference type="NCBI Taxonomy" id="386302"/>
    <lineage>
        <taxon>Bacteria</taxon>
        <taxon>Bacillati</taxon>
        <taxon>Actinomycetota</taxon>
        <taxon>Actinomycetes</taxon>
        <taxon>Micrococcales</taxon>
        <taxon>Microbacteriaceae</taxon>
        <taxon>Salinibacterium</taxon>
    </lineage>
</organism>
<sequence>MNAAEEIDALIAKNADWRGDLLAHLRATILATDPAIVETWKWMGSPVWELGGIICVGNIHKNKAKLTFMDGAALADPDHLFNAELEGNKRRAIDFFEGDQTTPESLQALIRSAVAHIQGRAKI</sequence>
<evidence type="ECO:0000313" key="2">
    <source>
        <dbReference type="EMBL" id="SOE51239.1"/>
    </source>
</evidence>
<name>A0A2C8YLC4_9MICO</name>
<dbReference type="OrthoDB" id="9811812at2"/>
<evidence type="ECO:0000313" key="3">
    <source>
        <dbReference type="Proteomes" id="UP000219440"/>
    </source>
</evidence>
<dbReference type="SUPFAM" id="SSF159888">
    <property type="entry name" value="YdhG-like"/>
    <property type="match status" value="1"/>
</dbReference>
<dbReference type="InterPro" id="IPR014922">
    <property type="entry name" value="YdhG-like"/>
</dbReference>
<reference evidence="2 3" key="1">
    <citation type="submission" date="2017-09" db="EMBL/GenBank/DDBJ databases">
        <authorList>
            <person name="Ehlers B."/>
            <person name="Leendertz F.H."/>
        </authorList>
    </citation>
    <scope>NUCLEOTIDE SEQUENCE [LARGE SCALE GENOMIC DNA]</scope>
    <source>
        <strain evidence="2 3">CGMCC 1.05381</strain>
    </source>
</reference>
<gene>
    <name evidence="2" type="ORF">SAMN06296378_0403</name>
</gene>
<dbReference type="Pfam" id="PF08818">
    <property type="entry name" value="DUF1801"/>
    <property type="match status" value="1"/>
</dbReference>
<feature type="domain" description="YdhG-like" evidence="1">
    <location>
        <begin position="19"/>
        <end position="114"/>
    </location>
</feature>
<evidence type="ECO:0000259" key="1">
    <source>
        <dbReference type="Pfam" id="PF08818"/>
    </source>
</evidence>
<accession>A0A2C8YLC4</accession>
<dbReference type="Proteomes" id="UP000219440">
    <property type="component" value="Unassembled WGS sequence"/>
</dbReference>
<dbReference type="EMBL" id="OCST01000001">
    <property type="protein sequence ID" value="SOE51239.1"/>
    <property type="molecule type" value="Genomic_DNA"/>
</dbReference>
<dbReference type="RefSeq" id="WP_097059545.1">
    <property type="nucleotide sequence ID" value="NZ_BMLC01000002.1"/>
</dbReference>
<keyword evidence="3" id="KW-1185">Reference proteome</keyword>